<name>A0A3S4EIC3_SEROD</name>
<dbReference type="KEGG" id="sof:NCTC11214_05129"/>
<dbReference type="EMBL" id="LR134117">
    <property type="protein sequence ID" value="VDZ64739.1"/>
    <property type="molecule type" value="Genomic_DNA"/>
</dbReference>
<accession>A0A3S4EIC3</accession>
<proteinExistence type="predicted"/>
<dbReference type="RefSeq" id="WP_004964842.1">
    <property type="nucleotide sequence ID" value="NZ_LR134117.1"/>
</dbReference>
<dbReference type="Proteomes" id="UP000281391">
    <property type="component" value="Chromosome"/>
</dbReference>
<dbReference type="AlphaFoldDB" id="A0A3S4EIC3"/>
<organism evidence="1 2">
    <name type="scientific">Serratia odorifera</name>
    <dbReference type="NCBI Taxonomy" id="618"/>
    <lineage>
        <taxon>Bacteria</taxon>
        <taxon>Pseudomonadati</taxon>
        <taxon>Pseudomonadota</taxon>
        <taxon>Gammaproteobacteria</taxon>
        <taxon>Enterobacterales</taxon>
        <taxon>Yersiniaceae</taxon>
        <taxon>Serratia</taxon>
    </lineage>
</organism>
<evidence type="ECO:0000313" key="2">
    <source>
        <dbReference type="Proteomes" id="UP000281391"/>
    </source>
</evidence>
<gene>
    <name evidence="1" type="ORF">NCTC11214_05129</name>
</gene>
<sequence>MGKAILSGTLQLEILDCLFASHPIPLTWYAFVELFGELDDPYIIVNIRQLMADKLVTPKAITLSAGQERIVTSKLKLTTEGYQFIAHNPPRHKY</sequence>
<evidence type="ECO:0000313" key="1">
    <source>
        <dbReference type="EMBL" id="VDZ64739.1"/>
    </source>
</evidence>
<reference evidence="1 2" key="1">
    <citation type="submission" date="2018-12" db="EMBL/GenBank/DDBJ databases">
        <authorList>
            <consortium name="Pathogen Informatics"/>
        </authorList>
    </citation>
    <scope>NUCLEOTIDE SEQUENCE [LARGE SCALE GENOMIC DNA]</scope>
    <source>
        <strain evidence="1 2">NCTC11214</strain>
    </source>
</reference>
<protein>
    <submittedName>
        <fullName evidence="1">Uncharacterized protein</fullName>
    </submittedName>
</protein>